<dbReference type="InterPro" id="IPR036424">
    <property type="entry name" value="UPP_synth-like_sf"/>
</dbReference>
<protein>
    <submittedName>
        <fullName evidence="3">Ditrans,polycis-undecaprenyl-diphosphate synthase ((2E,6E)-farnesyl-diphosphate specific)</fullName>
        <ecNumber evidence="3">2.5.1.31</ecNumber>
    </submittedName>
</protein>
<dbReference type="NCBIfam" id="TIGR00055">
    <property type="entry name" value="uppS"/>
    <property type="match status" value="1"/>
</dbReference>
<dbReference type="AlphaFoldDB" id="A0A644XMY9"/>
<evidence type="ECO:0000256" key="1">
    <source>
        <dbReference type="ARBA" id="ARBA00001946"/>
    </source>
</evidence>
<name>A0A644XMY9_9ZZZZ</name>
<dbReference type="EC" id="2.5.1.31" evidence="3"/>
<comment type="cofactor">
    <cofactor evidence="1">
        <name>Mg(2+)</name>
        <dbReference type="ChEBI" id="CHEBI:18420"/>
    </cofactor>
</comment>
<dbReference type="Pfam" id="PF01255">
    <property type="entry name" value="Prenyltransf"/>
    <property type="match status" value="1"/>
</dbReference>
<proteinExistence type="predicted"/>
<dbReference type="Gene3D" id="3.40.1180.10">
    <property type="entry name" value="Decaprenyl diphosphate synthase-like"/>
    <property type="match status" value="1"/>
</dbReference>
<dbReference type="InterPro" id="IPR001441">
    <property type="entry name" value="UPP_synth-like"/>
</dbReference>
<reference evidence="3" key="1">
    <citation type="submission" date="2019-08" db="EMBL/GenBank/DDBJ databases">
        <authorList>
            <person name="Kucharzyk K."/>
            <person name="Murdoch R.W."/>
            <person name="Higgins S."/>
            <person name="Loffler F."/>
        </authorList>
    </citation>
    <scope>NUCLEOTIDE SEQUENCE</scope>
</reference>
<dbReference type="GO" id="GO:0016094">
    <property type="term" value="P:polyprenol biosynthetic process"/>
    <property type="evidence" value="ECO:0007669"/>
    <property type="project" value="TreeGrafter"/>
</dbReference>
<dbReference type="SUPFAM" id="SSF64005">
    <property type="entry name" value="Undecaprenyl diphosphate synthase"/>
    <property type="match status" value="1"/>
</dbReference>
<dbReference type="CDD" id="cd00475">
    <property type="entry name" value="Cis_IPPS"/>
    <property type="match status" value="1"/>
</dbReference>
<dbReference type="GO" id="GO:0008834">
    <property type="term" value="F:ditrans,polycis-undecaprenyl-diphosphate synthase [(2E,6E)-farnesyl-diphosphate specific] activity"/>
    <property type="evidence" value="ECO:0007669"/>
    <property type="project" value="UniProtKB-EC"/>
</dbReference>
<dbReference type="PROSITE" id="PS01066">
    <property type="entry name" value="UPP_SYNTHASE"/>
    <property type="match status" value="1"/>
</dbReference>
<keyword evidence="2 3" id="KW-0808">Transferase</keyword>
<dbReference type="PANTHER" id="PTHR10291">
    <property type="entry name" value="DEHYDRODOLICHYL DIPHOSPHATE SYNTHASE FAMILY MEMBER"/>
    <property type="match status" value="1"/>
</dbReference>
<sequence length="140" mass="16032">MGSRDGLPKNVQEKMDNAVQKTKDNTGIILNLAINYGGQAEILEAVKKIAAEVKNGLLSIDEIDLKCFESNLYTKDLPPLDLLIRTGGDRRISNFMLWQIAYAEIWNTEIYWPDFSSEFFLQAVRDFQKRDRRFGGLNTK</sequence>
<dbReference type="InterPro" id="IPR018520">
    <property type="entry name" value="UPP_synth-like_CS"/>
</dbReference>
<accession>A0A644XMY9</accession>
<comment type="caution">
    <text evidence="3">The sequence shown here is derived from an EMBL/GenBank/DDBJ whole genome shotgun (WGS) entry which is preliminary data.</text>
</comment>
<organism evidence="3">
    <name type="scientific">bioreactor metagenome</name>
    <dbReference type="NCBI Taxonomy" id="1076179"/>
    <lineage>
        <taxon>unclassified sequences</taxon>
        <taxon>metagenomes</taxon>
        <taxon>ecological metagenomes</taxon>
    </lineage>
</organism>
<dbReference type="PANTHER" id="PTHR10291:SF0">
    <property type="entry name" value="DEHYDRODOLICHYL DIPHOSPHATE SYNTHASE 2"/>
    <property type="match status" value="1"/>
</dbReference>
<evidence type="ECO:0000256" key="2">
    <source>
        <dbReference type="ARBA" id="ARBA00022679"/>
    </source>
</evidence>
<gene>
    <name evidence="3" type="primary">uppS_25</name>
    <name evidence="3" type="ORF">SDC9_63936</name>
</gene>
<evidence type="ECO:0000313" key="3">
    <source>
        <dbReference type="EMBL" id="MPM17540.1"/>
    </source>
</evidence>
<dbReference type="EMBL" id="VSSQ01002815">
    <property type="protein sequence ID" value="MPM17540.1"/>
    <property type="molecule type" value="Genomic_DNA"/>
</dbReference>